<dbReference type="SMART" id="SM00421">
    <property type="entry name" value="HTH_LUXR"/>
    <property type="match status" value="1"/>
</dbReference>
<dbReference type="Gene3D" id="3.30.450.80">
    <property type="entry name" value="Transcription factor LuxR-like, autoinducer-binding domain"/>
    <property type="match status" value="1"/>
</dbReference>
<dbReference type="SUPFAM" id="SSF75516">
    <property type="entry name" value="Pheromone-binding domain of LuxR-like quorum-sensing transcription factors"/>
    <property type="match status" value="1"/>
</dbReference>
<reference evidence="6" key="1">
    <citation type="submission" date="2023-08" db="EMBL/GenBank/DDBJ databases">
        <title>Rhodospirillaceae gen. nov., a novel taxon isolated from the Yangtze River Yuezi River estuary sludge.</title>
        <authorList>
            <person name="Ruan L."/>
        </authorList>
    </citation>
    <scope>NUCLEOTIDE SEQUENCE [LARGE SCALE GENOMIC DNA]</scope>
    <source>
        <strain evidence="6">R-7</strain>
    </source>
</reference>
<organism evidence="5 6">
    <name type="scientific">Dongia sedimenti</name>
    <dbReference type="NCBI Taxonomy" id="3064282"/>
    <lineage>
        <taxon>Bacteria</taxon>
        <taxon>Pseudomonadati</taxon>
        <taxon>Pseudomonadota</taxon>
        <taxon>Alphaproteobacteria</taxon>
        <taxon>Rhodospirillales</taxon>
        <taxon>Dongiaceae</taxon>
        <taxon>Dongia</taxon>
    </lineage>
</organism>
<protein>
    <submittedName>
        <fullName evidence="5">LuxR family transcriptional regulator</fullName>
    </submittedName>
</protein>
<sequence>MLFRTSGVARPMLDGLIREIEESADVDRCLDLLLRCAQHLGFSAVVYDYAAVPLSHDGDMIPPSIMRTRDLPEDFSDLWLHQGFYRIDPAQQLCVRRSVPFVWSHQVDAEEVGGLMLTAEHAPVLTYLRDCRLTCGVTVPIYGTGGGLATVTAVREGPGHNFLHHARKELASFALSAQHAHAAVYQSLADEYKTCQAVRLTPRELECIRWVARGKTADDIALILGLSLATAIFHIRNATRKLGAGSRGQAIAHAAHYRLIDLH</sequence>
<dbReference type="Pfam" id="PF00196">
    <property type="entry name" value="GerE"/>
    <property type="match status" value="1"/>
</dbReference>
<evidence type="ECO:0000256" key="3">
    <source>
        <dbReference type="ARBA" id="ARBA00023163"/>
    </source>
</evidence>
<dbReference type="EMBL" id="JAUYVI010000001">
    <property type="protein sequence ID" value="MDQ7246158.1"/>
    <property type="molecule type" value="Genomic_DNA"/>
</dbReference>
<dbReference type="InterPro" id="IPR000792">
    <property type="entry name" value="Tscrpt_reg_LuxR_C"/>
</dbReference>
<dbReference type="InterPro" id="IPR036693">
    <property type="entry name" value="TF_LuxR_autoind-bd_dom_sf"/>
</dbReference>
<keyword evidence="1" id="KW-0805">Transcription regulation</keyword>
<name>A0ABU0YHK6_9PROT</name>
<proteinExistence type="predicted"/>
<dbReference type="Proteomes" id="UP001230156">
    <property type="component" value="Unassembled WGS sequence"/>
</dbReference>
<evidence type="ECO:0000313" key="5">
    <source>
        <dbReference type="EMBL" id="MDQ7246158.1"/>
    </source>
</evidence>
<dbReference type="Gene3D" id="1.10.10.10">
    <property type="entry name" value="Winged helix-like DNA-binding domain superfamily/Winged helix DNA-binding domain"/>
    <property type="match status" value="1"/>
</dbReference>
<dbReference type="RefSeq" id="WP_379953530.1">
    <property type="nucleotide sequence ID" value="NZ_JAUYVI010000001.1"/>
</dbReference>
<evidence type="ECO:0000256" key="1">
    <source>
        <dbReference type="ARBA" id="ARBA00023015"/>
    </source>
</evidence>
<keyword evidence="3" id="KW-0804">Transcription</keyword>
<dbReference type="InterPro" id="IPR036388">
    <property type="entry name" value="WH-like_DNA-bd_sf"/>
</dbReference>
<comment type="caution">
    <text evidence="5">The sequence shown here is derived from an EMBL/GenBank/DDBJ whole genome shotgun (WGS) entry which is preliminary data.</text>
</comment>
<dbReference type="InterPro" id="IPR005143">
    <property type="entry name" value="TF_LuxR_autoind-bd_dom"/>
</dbReference>
<keyword evidence="2" id="KW-0238">DNA-binding</keyword>
<evidence type="ECO:0000259" key="4">
    <source>
        <dbReference type="PROSITE" id="PS50043"/>
    </source>
</evidence>
<keyword evidence="6" id="KW-1185">Reference proteome</keyword>
<dbReference type="PANTHER" id="PTHR44688:SF16">
    <property type="entry name" value="DNA-BINDING TRANSCRIPTIONAL ACTIVATOR DEVR_DOSR"/>
    <property type="match status" value="1"/>
</dbReference>
<dbReference type="SUPFAM" id="SSF46894">
    <property type="entry name" value="C-terminal effector domain of the bipartite response regulators"/>
    <property type="match status" value="1"/>
</dbReference>
<dbReference type="PROSITE" id="PS50043">
    <property type="entry name" value="HTH_LUXR_2"/>
    <property type="match status" value="1"/>
</dbReference>
<dbReference type="InterPro" id="IPR016032">
    <property type="entry name" value="Sig_transdc_resp-reg_C-effctor"/>
</dbReference>
<dbReference type="PRINTS" id="PR00038">
    <property type="entry name" value="HTHLUXR"/>
</dbReference>
<dbReference type="CDD" id="cd06170">
    <property type="entry name" value="LuxR_C_like"/>
    <property type="match status" value="1"/>
</dbReference>
<dbReference type="PANTHER" id="PTHR44688">
    <property type="entry name" value="DNA-BINDING TRANSCRIPTIONAL ACTIVATOR DEVR_DOSR"/>
    <property type="match status" value="1"/>
</dbReference>
<dbReference type="Pfam" id="PF03472">
    <property type="entry name" value="Autoind_bind"/>
    <property type="match status" value="1"/>
</dbReference>
<evidence type="ECO:0000313" key="6">
    <source>
        <dbReference type="Proteomes" id="UP001230156"/>
    </source>
</evidence>
<gene>
    <name evidence="5" type="ORF">Q8A70_00710</name>
</gene>
<evidence type="ECO:0000256" key="2">
    <source>
        <dbReference type="ARBA" id="ARBA00023125"/>
    </source>
</evidence>
<feature type="domain" description="HTH luxR-type" evidence="4">
    <location>
        <begin position="193"/>
        <end position="258"/>
    </location>
</feature>
<accession>A0ABU0YHK6</accession>